<keyword evidence="1" id="KW-0472">Membrane</keyword>
<protein>
    <submittedName>
        <fullName evidence="2">Uncharacterized protein</fullName>
    </submittedName>
</protein>
<dbReference type="AlphaFoldDB" id="A0A644ZII1"/>
<evidence type="ECO:0000313" key="2">
    <source>
        <dbReference type="EMBL" id="MPM38503.1"/>
    </source>
</evidence>
<proteinExistence type="predicted"/>
<sequence>MFGGIRLIDLRNGALYANSLTHLAIGVIAAGICVVFAVDILHERGVKIRDRLEKSPAALSWMLMLAAIFAALVCGGYGAAYNAQDFIYTRF</sequence>
<organism evidence="2">
    <name type="scientific">bioreactor metagenome</name>
    <dbReference type="NCBI Taxonomy" id="1076179"/>
    <lineage>
        <taxon>unclassified sequences</taxon>
        <taxon>metagenomes</taxon>
        <taxon>ecological metagenomes</taxon>
    </lineage>
</organism>
<feature type="transmembrane region" description="Helical" evidence="1">
    <location>
        <begin position="20"/>
        <end position="41"/>
    </location>
</feature>
<name>A0A644ZII1_9ZZZZ</name>
<feature type="transmembrane region" description="Helical" evidence="1">
    <location>
        <begin position="61"/>
        <end position="81"/>
    </location>
</feature>
<gene>
    <name evidence="2" type="ORF">SDC9_85132</name>
</gene>
<dbReference type="EMBL" id="VSSQ01008308">
    <property type="protein sequence ID" value="MPM38503.1"/>
    <property type="molecule type" value="Genomic_DNA"/>
</dbReference>
<keyword evidence="1" id="KW-1133">Transmembrane helix</keyword>
<evidence type="ECO:0000256" key="1">
    <source>
        <dbReference type="SAM" id="Phobius"/>
    </source>
</evidence>
<comment type="caution">
    <text evidence="2">The sequence shown here is derived from an EMBL/GenBank/DDBJ whole genome shotgun (WGS) entry which is preliminary data.</text>
</comment>
<keyword evidence="1" id="KW-0812">Transmembrane</keyword>
<reference evidence="2" key="1">
    <citation type="submission" date="2019-08" db="EMBL/GenBank/DDBJ databases">
        <authorList>
            <person name="Kucharzyk K."/>
            <person name="Murdoch R.W."/>
            <person name="Higgins S."/>
            <person name="Loffler F."/>
        </authorList>
    </citation>
    <scope>NUCLEOTIDE SEQUENCE</scope>
</reference>
<accession>A0A644ZII1</accession>